<proteinExistence type="predicted"/>
<evidence type="ECO:0008006" key="5">
    <source>
        <dbReference type="Google" id="ProtNLM"/>
    </source>
</evidence>
<dbReference type="KEGG" id="nhe:NECHADRAFT_75703"/>
<evidence type="ECO:0000256" key="2">
    <source>
        <dbReference type="SAM" id="SignalP"/>
    </source>
</evidence>
<dbReference type="InParanoid" id="C7YJJ8"/>
<dbReference type="OrthoDB" id="5026595at2759"/>
<evidence type="ECO:0000256" key="1">
    <source>
        <dbReference type="SAM" id="MobiDB-lite"/>
    </source>
</evidence>
<feature type="compositionally biased region" description="Polar residues" evidence="1">
    <location>
        <begin position="220"/>
        <end position="229"/>
    </location>
</feature>
<dbReference type="RefSeq" id="XP_003053999.1">
    <property type="nucleotide sequence ID" value="XM_003053953.1"/>
</dbReference>
<accession>C7YJJ8</accession>
<dbReference type="GeneID" id="9676624"/>
<name>C7YJJ8_FUSV7</name>
<dbReference type="EMBL" id="GG698896">
    <property type="protein sequence ID" value="EEU48286.1"/>
    <property type="molecule type" value="Genomic_DNA"/>
</dbReference>
<evidence type="ECO:0000313" key="4">
    <source>
        <dbReference type="Proteomes" id="UP000005206"/>
    </source>
</evidence>
<feature type="region of interest" description="Disordered" evidence="1">
    <location>
        <begin position="195"/>
        <end position="229"/>
    </location>
</feature>
<gene>
    <name evidence="3" type="ORF">NECHADRAFT_75703</name>
</gene>
<dbReference type="VEuPathDB" id="FungiDB:NECHADRAFT_75703"/>
<dbReference type="Proteomes" id="UP000005206">
    <property type="component" value="Chromosome 1"/>
</dbReference>
<dbReference type="AlphaFoldDB" id="C7YJJ8"/>
<feature type="signal peptide" evidence="2">
    <location>
        <begin position="1"/>
        <end position="18"/>
    </location>
</feature>
<evidence type="ECO:0000313" key="3">
    <source>
        <dbReference type="EMBL" id="EEU48286.1"/>
    </source>
</evidence>
<keyword evidence="2" id="KW-0732">Signal</keyword>
<keyword evidence="4" id="KW-1185">Reference proteome</keyword>
<sequence>MVFPTIIILLTWVVFSGATETASAEVQRLSVTFEKSKLTGTVLTTVYDVEENDKKLHCAACSNKLTISDLKLDVEFNVDDYGHGTLRVSETEIVVDASSKEISGFSCSTSYSKSHVRAECVLPLDSHHKPLGRPVRPSHDAVKHLRQPHRPHHLERPHHRHHPHYRYRVGPQLTDNLPKYPGYVPIHQQVKRPYPVKPEPIPHAVDDSVDSRPYSHHPGQGSSEPHKTYTTISKRGEGSWGGCEVNKYADKNKTLPHWNC</sequence>
<organism evidence="3 4">
    <name type="scientific">Fusarium vanettenii (strain ATCC MYA-4622 / CBS 123669 / FGSC 9596 / NRRL 45880 / 77-13-4)</name>
    <name type="common">Fusarium solani subsp. pisi</name>
    <dbReference type="NCBI Taxonomy" id="660122"/>
    <lineage>
        <taxon>Eukaryota</taxon>
        <taxon>Fungi</taxon>
        <taxon>Dikarya</taxon>
        <taxon>Ascomycota</taxon>
        <taxon>Pezizomycotina</taxon>
        <taxon>Sordariomycetes</taxon>
        <taxon>Hypocreomycetidae</taxon>
        <taxon>Hypocreales</taxon>
        <taxon>Nectriaceae</taxon>
        <taxon>Fusarium</taxon>
        <taxon>Fusarium solani species complex</taxon>
        <taxon>Fusarium vanettenii</taxon>
    </lineage>
</organism>
<feature type="chain" id="PRO_5002987312" description="AA1-like domain-containing protein" evidence="2">
    <location>
        <begin position="19"/>
        <end position="260"/>
    </location>
</feature>
<reference evidence="3 4" key="1">
    <citation type="journal article" date="2009" name="PLoS Genet.">
        <title>The genome of Nectria haematococca: contribution of supernumerary chromosomes to gene expansion.</title>
        <authorList>
            <person name="Coleman J.J."/>
            <person name="Rounsley S.D."/>
            <person name="Rodriguez-Carres M."/>
            <person name="Kuo A."/>
            <person name="Wasmann C.C."/>
            <person name="Grimwood J."/>
            <person name="Schmutz J."/>
            <person name="Taga M."/>
            <person name="White G.J."/>
            <person name="Zhou S."/>
            <person name="Schwartz D.C."/>
            <person name="Freitag M."/>
            <person name="Ma L.J."/>
            <person name="Danchin E.G."/>
            <person name="Henrissat B."/>
            <person name="Coutinho P.M."/>
            <person name="Nelson D.R."/>
            <person name="Straney D."/>
            <person name="Napoli C.A."/>
            <person name="Barker B.M."/>
            <person name="Gribskov M."/>
            <person name="Rep M."/>
            <person name="Kroken S."/>
            <person name="Molnar I."/>
            <person name="Rensing C."/>
            <person name="Kennell J.C."/>
            <person name="Zamora J."/>
            <person name="Farman M.L."/>
            <person name="Selker E.U."/>
            <person name="Salamov A."/>
            <person name="Shapiro H."/>
            <person name="Pangilinan J."/>
            <person name="Lindquist E."/>
            <person name="Lamers C."/>
            <person name="Grigoriev I.V."/>
            <person name="Geiser D.M."/>
            <person name="Covert S.F."/>
            <person name="Temporini E."/>
            <person name="Vanetten H.D."/>
        </authorList>
    </citation>
    <scope>NUCLEOTIDE SEQUENCE [LARGE SCALE GENOMIC DNA]</scope>
    <source>
        <strain evidence="4">ATCC MYA-4622 / CBS 123669 / FGSC 9596 / NRRL 45880 / 77-13-4</strain>
    </source>
</reference>
<protein>
    <recommendedName>
        <fullName evidence="5">AA1-like domain-containing protein</fullName>
    </recommendedName>
</protein>
<dbReference type="HOGENOM" id="CLU_1069949_0_0_1"/>